<dbReference type="AlphaFoldDB" id="A0AAD9NBT5"/>
<organism evidence="1 2">
    <name type="scientific">Paralvinella palmiformis</name>
    <dbReference type="NCBI Taxonomy" id="53620"/>
    <lineage>
        <taxon>Eukaryota</taxon>
        <taxon>Metazoa</taxon>
        <taxon>Spiralia</taxon>
        <taxon>Lophotrochozoa</taxon>
        <taxon>Annelida</taxon>
        <taxon>Polychaeta</taxon>
        <taxon>Sedentaria</taxon>
        <taxon>Canalipalpata</taxon>
        <taxon>Terebellida</taxon>
        <taxon>Terebelliformia</taxon>
        <taxon>Alvinellidae</taxon>
        <taxon>Paralvinella</taxon>
    </lineage>
</organism>
<protein>
    <submittedName>
        <fullName evidence="1">Uncharacterized protein</fullName>
    </submittedName>
</protein>
<gene>
    <name evidence="1" type="ORF">LSH36_91g06000</name>
</gene>
<feature type="non-terminal residue" evidence="1">
    <location>
        <position position="81"/>
    </location>
</feature>
<evidence type="ECO:0000313" key="2">
    <source>
        <dbReference type="Proteomes" id="UP001208570"/>
    </source>
</evidence>
<comment type="caution">
    <text evidence="1">The sequence shown here is derived from an EMBL/GenBank/DDBJ whole genome shotgun (WGS) entry which is preliminary data.</text>
</comment>
<evidence type="ECO:0000313" key="1">
    <source>
        <dbReference type="EMBL" id="KAK2162818.1"/>
    </source>
</evidence>
<accession>A0AAD9NBT5</accession>
<sequence length="81" mass="9265">MGVNIWMKMAVKKILPSLSTGWVVYVACLCLLLVSCMKLCSPEILFACHSHTTQPLNGLPFYQILDDQLTYREAQRECWTL</sequence>
<keyword evidence="2" id="KW-1185">Reference proteome</keyword>
<dbReference type="EMBL" id="JAODUP010000091">
    <property type="protein sequence ID" value="KAK2162818.1"/>
    <property type="molecule type" value="Genomic_DNA"/>
</dbReference>
<dbReference type="Proteomes" id="UP001208570">
    <property type="component" value="Unassembled WGS sequence"/>
</dbReference>
<proteinExistence type="predicted"/>
<name>A0AAD9NBT5_9ANNE</name>
<reference evidence="1" key="1">
    <citation type="journal article" date="2023" name="Mol. Biol. Evol.">
        <title>Third-Generation Sequencing Reveals the Adaptive Role of the Epigenome in Three Deep-Sea Polychaetes.</title>
        <authorList>
            <person name="Perez M."/>
            <person name="Aroh O."/>
            <person name="Sun Y."/>
            <person name="Lan Y."/>
            <person name="Juniper S.K."/>
            <person name="Young C.R."/>
            <person name="Angers B."/>
            <person name="Qian P.Y."/>
        </authorList>
    </citation>
    <scope>NUCLEOTIDE SEQUENCE</scope>
    <source>
        <strain evidence="1">P08H-3</strain>
    </source>
</reference>